<reference evidence="2 3" key="1">
    <citation type="submission" date="2019-07" db="EMBL/GenBank/DDBJ databases">
        <authorList>
            <person name="Kim J.K."/>
            <person name="Cheong H.-M."/>
            <person name="Choi Y."/>
            <person name="Hwang K.J."/>
            <person name="Lee S."/>
            <person name="Choi C."/>
        </authorList>
    </citation>
    <scope>NUCLEOTIDE SEQUENCE [LARGE SCALE GENOMIC DNA]</scope>
    <source>
        <strain evidence="2 3">KS 22</strain>
    </source>
</reference>
<protein>
    <submittedName>
        <fullName evidence="2">DUF4097 family beta strand repeat protein</fullName>
    </submittedName>
</protein>
<gene>
    <name evidence="2" type="ORF">FPL14_11840</name>
</gene>
<organism evidence="2 3">
    <name type="scientific">Cohnella cholangitidis</name>
    <dbReference type="NCBI Taxonomy" id="2598458"/>
    <lineage>
        <taxon>Bacteria</taxon>
        <taxon>Bacillati</taxon>
        <taxon>Bacillota</taxon>
        <taxon>Bacilli</taxon>
        <taxon>Bacillales</taxon>
        <taxon>Paenibacillaceae</taxon>
        <taxon>Cohnella</taxon>
    </lineage>
</organism>
<sequence>MERQYMERKIVIMKKLWYIAAFCLILIGAAGALSYDWNSHDKNLHAFEKTWTFSPTELRNLDIESDYDVVVTFTKSSDGQNSIQLNGRGTEKMIEKAKSTEITNQSLELDLTRTPKKYINFFDFSFAEAKEELVISVTDDTLLESLKIELDSGNIDITDAALARISEADLSADSGNVYLNRFKSDKLNIDVDSGNINGSEVTASVSASADSGNIKLEKMTGPSNLSVDSGSIKLYKLDTANTDITADSGNVYVQVPSHFAGFYDLKVDSGNIKAPESTRQTTDYVKVRADSGNIKIEQQQ</sequence>
<dbReference type="EMBL" id="CP041969">
    <property type="protein sequence ID" value="QMV41796.1"/>
    <property type="molecule type" value="Genomic_DNA"/>
</dbReference>
<evidence type="ECO:0000313" key="2">
    <source>
        <dbReference type="EMBL" id="QMV41796.1"/>
    </source>
</evidence>
<dbReference type="Proteomes" id="UP000515679">
    <property type="component" value="Chromosome"/>
</dbReference>
<evidence type="ECO:0000259" key="1">
    <source>
        <dbReference type="Pfam" id="PF13349"/>
    </source>
</evidence>
<name>A0A7G5BXW2_9BACL</name>
<accession>A0A7G5BXW2</accession>
<dbReference type="Pfam" id="PF13349">
    <property type="entry name" value="DUF4097"/>
    <property type="match status" value="1"/>
</dbReference>
<evidence type="ECO:0000313" key="3">
    <source>
        <dbReference type="Proteomes" id="UP000515679"/>
    </source>
</evidence>
<dbReference type="AlphaFoldDB" id="A0A7G5BXW2"/>
<feature type="domain" description="DUF4097" evidence="1">
    <location>
        <begin position="59"/>
        <end position="296"/>
    </location>
</feature>
<proteinExistence type="predicted"/>
<dbReference type="InterPro" id="IPR025164">
    <property type="entry name" value="Toastrack_DUF4097"/>
</dbReference>
<keyword evidence="3" id="KW-1185">Reference proteome</keyword>
<dbReference type="KEGG" id="cchl:FPL14_11840"/>